<name>A0A420HYR5_9PEZI</name>
<dbReference type="Proteomes" id="UP000286134">
    <property type="component" value="Unassembled WGS sequence"/>
</dbReference>
<gene>
    <name evidence="1" type="ORF">OnM2_032019</name>
</gene>
<dbReference type="AlphaFoldDB" id="A0A420HYR5"/>
<reference evidence="1 2" key="1">
    <citation type="journal article" date="2018" name="BMC Genomics">
        <title>Comparative genome analyses reveal sequence features reflecting distinct modes of host-adaptation between dicot and monocot powdery mildew.</title>
        <authorList>
            <person name="Wu Y."/>
            <person name="Ma X."/>
            <person name="Pan Z."/>
            <person name="Kale S.D."/>
            <person name="Song Y."/>
            <person name="King H."/>
            <person name="Zhang Q."/>
            <person name="Presley C."/>
            <person name="Deng X."/>
            <person name="Wei C.I."/>
            <person name="Xiao S."/>
        </authorList>
    </citation>
    <scope>NUCLEOTIDE SEQUENCE [LARGE SCALE GENOMIC DNA]</scope>
    <source>
        <strain evidence="1">UMSG2</strain>
    </source>
</reference>
<proteinExistence type="predicted"/>
<evidence type="ECO:0000313" key="2">
    <source>
        <dbReference type="Proteomes" id="UP000286134"/>
    </source>
</evidence>
<protein>
    <submittedName>
        <fullName evidence="1">Uncharacterized protein</fullName>
    </submittedName>
</protein>
<comment type="caution">
    <text evidence="1">The sequence shown here is derived from an EMBL/GenBank/DDBJ whole genome shotgun (WGS) entry which is preliminary data.</text>
</comment>
<organism evidence="1 2">
    <name type="scientific">Erysiphe neolycopersici</name>
    <dbReference type="NCBI Taxonomy" id="212602"/>
    <lineage>
        <taxon>Eukaryota</taxon>
        <taxon>Fungi</taxon>
        <taxon>Dikarya</taxon>
        <taxon>Ascomycota</taxon>
        <taxon>Pezizomycotina</taxon>
        <taxon>Leotiomycetes</taxon>
        <taxon>Erysiphales</taxon>
        <taxon>Erysiphaceae</taxon>
        <taxon>Erysiphe</taxon>
    </lineage>
</organism>
<sequence length="60" mass="6696">MEAVFPEVYPSKAPLFIPILFIHGASQALFIDEIIGYDSYVDDCTISQLLGRYHGYGTVL</sequence>
<accession>A0A420HYR5</accession>
<dbReference type="EMBL" id="MCFK01003265">
    <property type="protein sequence ID" value="RKF62569.1"/>
    <property type="molecule type" value="Genomic_DNA"/>
</dbReference>
<evidence type="ECO:0000313" key="1">
    <source>
        <dbReference type="EMBL" id="RKF62569.1"/>
    </source>
</evidence>
<keyword evidence="2" id="KW-1185">Reference proteome</keyword>